<feature type="compositionally biased region" description="Low complexity" evidence="6">
    <location>
        <begin position="856"/>
        <end position="868"/>
    </location>
</feature>
<evidence type="ECO:0000256" key="2">
    <source>
        <dbReference type="ARBA" id="ARBA00022490"/>
    </source>
</evidence>
<dbReference type="InterPro" id="IPR000904">
    <property type="entry name" value="Sec7_dom"/>
</dbReference>
<dbReference type="InterPro" id="IPR046455">
    <property type="entry name" value="Sec7/BIG1-like_C"/>
</dbReference>
<evidence type="ECO:0000256" key="1">
    <source>
        <dbReference type="ARBA" id="ARBA00022448"/>
    </source>
</evidence>
<dbReference type="SUPFAM" id="SSF48371">
    <property type="entry name" value="ARM repeat"/>
    <property type="match status" value="1"/>
</dbReference>
<dbReference type="GO" id="GO:0032012">
    <property type="term" value="P:regulation of ARF protein signal transduction"/>
    <property type="evidence" value="ECO:0007669"/>
    <property type="project" value="InterPro"/>
</dbReference>
<dbReference type="SMART" id="SM00222">
    <property type="entry name" value="Sec7"/>
    <property type="match status" value="1"/>
</dbReference>
<dbReference type="GO" id="GO:0015031">
    <property type="term" value="P:protein transport"/>
    <property type="evidence" value="ECO:0007669"/>
    <property type="project" value="UniProtKB-KW"/>
</dbReference>
<comment type="caution">
    <text evidence="8">The sequence shown here is derived from an EMBL/GenBank/DDBJ whole genome shotgun (WGS) entry which is preliminary data.</text>
</comment>
<feature type="compositionally biased region" description="Low complexity" evidence="6">
    <location>
        <begin position="886"/>
        <end position="917"/>
    </location>
</feature>
<feature type="region of interest" description="Disordered" evidence="6">
    <location>
        <begin position="479"/>
        <end position="510"/>
    </location>
</feature>
<dbReference type="GO" id="GO:0030663">
    <property type="term" value="C:COPI-coated vesicle membrane"/>
    <property type="evidence" value="ECO:0007669"/>
    <property type="project" value="UniProtKB-SubCell"/>
</dbReference>
<comment type="subcellular location">
    <subcellularLocation>
        <location evidence="5">Cytoplasmic vesicle</location>
        <location evidence="5">COPI-coated vesicle membrane</location>
    </subcellularLocation>
</comment>
<dbReference type="FunFam" id="1.10.1000.11:FF:000003">
    <property type="entry name" value="Brefeldin A-inhibited guanine nucleotide-exchange protein 1"/>
    <property type="match status" value="1"/>
</dbReference>
<keyword evidence="4" id="KW-0472">Membrane</keyword>
<dbReference type="Pfam" id="PF20252">
    <property type="entry name" value="BIG2_C"/>
    <property type="match status" value="1"/>
</dbReference>
<dbReference type="Pfam" id="PF12783">
    <property type="entry name" value="Sec7-like_HUS"/>
    <property type="match status" value="1"/>
</dbReference>
<evidence type="ECO:0000256" key="4">
    <source>
        <dbReference type="ARBA" id="ARBA00023136"/>
    </source>
</evidence>
<keyword evidence="1" id="KW-0813">Transport</keyword>
<feature type="region of interest" description="Disordered" evidence="6">
    <location>
        <begin position="856"/>
        <end position="923"/>
    </location>
</feature>
<organism evidence="8 9">
    <name type="scientific">Tieghemiomyces parasiticus</name>
    <dbReference type="NCBI Taxonomy" id="78921"/>
    <lineage>
        <taxon>Eukaryota</taxon>
        <taxon>Fungi</taxon>
        <taxon>Fungi incertae sedis</taxon>
        <taxon>Zoopagomycota</taxon>
        <taxon>Kickxellomycotina</taxon>
        <taxon>Dimargaritomycetes</taxon>
        <taxon>Dimargaritales</taxon>
        <taxon>Dimargaritaceae</taxon>
        <taxon>Tieghemiomyces</taxon>
    </lineage>
</organism>
<dbReference type="CDD" id="cd00171">
    <property type="entry name" value="Sec7"/>
    <property type="match status" value="1"/>
</dbReference>
<dbReference type="Pfam" id="PF01369">
    <property type="entry name" value="Sec7"/>
    <property type="match status" value="1"/>
</dbReference>
<evidence type="ECO:0000256" key="3">
    <source>
        <dbReference type="ARBA" id="ARBA00022927"/>
    </source>
</evidence>
<accession>A0A9W7ZY08</accession>
<dbReference type="InterPro" id="IPR015403">
    <property type="entry name" value="Mon2/Sec7/BIG1-like_HDS"/>
</dbReference>
<dbReference type="Gene3D" id="1.10.220.20">
    <property type="match status" value="1"/>
</dbReference>
<evidence type="ECO:0000256" key="5">
    <source>
        <dbReference type="ARBA" id="ARBA00060451"/>
    </source>
</evidence>
<proteinExistence type="predicted"/>
<gene>
    <name evidence="8" type="primary">SEC7_2</name>
    <name evidence="8" type="ORF">IWQ60_007376</name>
</gene>
<dbReference type="InterPro" id="IPR035999">
    <property type="entry name" value="Sec7_dom_sf"/>
</dbReference>
<keyword evidence="2" id="KW-0963">Cytoplasm</keyword>
<dbReference type="Proteomes" id="UP001150569">
    <property type="component" value="Unassembled WGS sequence"/>
</dbReference>
<feature type="compositionally biased region" description="Polar residues" evidence="6">
    <location>
        <begin position="178"/>
        <end position="188"/>
    </location>
</feature>
<dbReference type="Pfam" id="PF09324">
    <property type="entry name" value="Sec7-like_HDS"/>
    <property type="match status" value="1"/>
</dbReference>
<evidence type="ECO:0000259" key="7">
    <source>
        <dbReference type="PROSITE" id="PS50190"/>
    </source>
</evidence>
<dbReference type="InterPro" id="IPR016024">
    <property type="entry name" value="ARM-type_fold"/>
</dbReference>
<dbReference type="PROSITE" id="PS50190">
    <property type="entry name" value="SEC7"/>
    <property type="match status" value="1"/>
</dbReference>
<evidence type="ECO:0000313" key="8">
    <source>
        <dbReference type="EMBL" id="KAJ1918912.1"/>
    </source>
</evidence>
<evidence type="ECO:0000313" key="9">
    <source>
        <dbReference type="Proteomes" id="UP001150569"/>
    </source>
</evidence>
<feature type="region of interest" description="Disordered" evidence="6">
    <location>
        <begin position="1347"/>
        <end position="1394"/>
    </location>
</feature>
<evidence type="ECO:0000256" key="6">
    <source>
        <dbReference type="SAM" id="MobiDB-lite"/>
    </source>
</evidence>
<reference evidence="8" key="1">
    <citation type="submission" date="2022-07" db="EMBL/GenBank/DDBJ databases">
        <title>Phylogenomic reconstructions and comparative analyses of Kickxellomycotina fungi.</title>
        <authorList>
            <person name="Reynolds N.K."/>
            <person name="Stajich J.E."/>
            <person name="Barry K."/>
            <person name="Grigoriev I.V."/>
            <person name="Crous P."/>
            <person name="Smith M.E."/>
        </authorList>
    </citation>
    <scope>NUCLEOTIDE SEQUENCE</scope>
    <source>
        <strain evidence="8">RSA 861</strain>
    </source>
</reference>
<feature type="compositionally biased region" description="Low complexity" evidence="6">
    <location>
        <begin position="220"/>
        <end position="237"/>
    </location>
</feature>
<dbReference type="Pfam" id="PF16213">
    <property type="entry name" value="DCB"/>
    <property type="match status" value="1"/>
</dbReference>
<dbReference type="OrthoDB" id="18431at2759"/>
<feature type="domain" description="SEC7" evidence="7">
    <location>
        <begin position="924"/>
        <end position="1112"/>
    </location>
</feature>
<dbReference type="FunFam" id="1.10.220.20:FF:000002">
    <property type="entry name" value="Brefeldin A-inhibited guanine nucleotide-exchange protein 1"/>
    <property type="match status" value="1"/>
</dbReference>
<feature type="region of interest" description="Disordered" evidence="6">
    <location>
        <begin position="1672"/>
        <end position="1704"/>
    </location>
</feature>
<dbReference type="InterPro" id="IPR011989">
    <property type="entry name" value="ARM-like"/>
</dbReference>
<feature type="region of interest" description="Disordered" evidence="6">
    <location>
        <begin position="579"/>
        <end position="606"/>
    </location>
</feature>
<feature type="region of interest" description="Disordered" evidence="6">
    <location>
        <begin position="1897"/>
        <end position="1930"/>
    </location>
</feature>
<feature type="compositionally biased region" description="Low complexity" evidence="6">
    <location>
        <begin position="1371"/>
        <end position="1382"/>
    </location>
</feature>
<dbReference type="InterPro" id="IPR032629">
    <property type="entry name" value="DCB_dom"/>
</dbReference>
<keyword evidence="9" id="KW-1185">Reference proteome</keyword>
<dbReference type="Gene3D" id="1.10.1000.11">
    <property type="entry name" value="Arf Nucleotide-binding Site Opener,domain 2"/>
    <property type="match status" value="1"/>
</dbReference>
<feature type="region of interest" description="Disordered" evidence="6">
    <location>
        <begin position="1"/>
        <end position="256"/>
    </location>
</feature>
<dbReference type="Gene3D" id="1.25.10.10">
    <property type="entry name" value="Leucine-rich Repeat Variant"/>
    <property type="match status" value="2"/>
</dbReference>
<feature type="compositionally biased region" description="Polar residues" evidence="6">
    <location>
        <begin position="243"/>
        <end position="256"/>
    </location>
</feature>
<feature type="compositionally biased region" description="Low complexity" evidence="6">
    <location>
        <begin position="1679"/>
        <end position="1701"/>
    </location>
</feature>
<dbReference type="EMBL" id="JANBPT010000489">
    <property type="protein sequence ID" value="KAJ1918912.1"/>
    <property type="molecule type" value="Genomic_DNA"/>
</dbReference>
<dbReference type="SUPFAM" id="SSF48425">
    <property type="entry name" value="Sec7 domain"/>
    <property type="match status" value="1"/>
</dbReference>
<dbReference type="PANTHER" id="PTHR10663">
    <property type="entry name" value="GUANYL-NUCLEOTIDE EXCHANGE FACTOR"/>
    <property type="match status" value="1"/>
</dbReference>
<protein>
    <submittedName>
        <fullName evidence="8">Guanine nucleotide exchange protein for ADP-robosylation factor</fullName>
    </submittedName>
</protein>
<dbReference type="PANTHER" id="PTHR10663:SF375">
    <property type="entry name" value="LD29171P"/>
    <property type="match status" value="1"/>
</dbReference>
<dbReference type="InterPro" id="IPR023394">
    <property type="entry name" value="Sec7_C_sf"/>
</dbReference>
<keyword evidence="3" id="KW-0653">Protein transport</keyword>
<name>A0A9W7ZY08_9FUNG</name>
<sequence length="2135" mass="232505">MADLQPVVGHDPPAAEATDVPLTPSDADSFHTSSSIPSRETDDLSAVSDDEPNATTESKSRSHSPVALVASQDERPVASSPVPESDTTDPPAPAARETGSTDSPPSPAAPDDEPTVGTDPEVDDRRALTEPQPSPTAGVDNSSTTPAEPDTVSVPAGDDQTPVDPVTSDSPPADGSASELTRSTSKPNTVDGGEVPADQTTAEAPSGPEPRSQPTEADESTAPSPAVTAAAAAAALADGPSRPTRNTRTDSMSTVNTTFSTGTSSLASVQFFIVNDFERLLKTREGKRDKKLREALTQALEHLKGEAAGTGTGQAPADELFLTPLRLACATESTPVLIIALDCIEKLISYRFFETSTVRTPQSDVPPSPLGAEDAPGILDQLVDIVCDCFVSEITDDKVQLQVIKAILAAVSCVSPIPDHQLHQTALLKAVRTVYNIYLLSRSEANQTLAQGTMSQIVHLVFGRVVVVDPVRGRSDSGYFSPGVSAAPSPGLAEERTPMPPPPPPGNEQAVRDALSLFRALCKLSMKNMSNEHYADIRILSLRSRLLALHLIQIVLAAHLDVFTQVGVALRTGAGRIETASVDGGDGAPGVPVPRPTSADLEGRPSLPDVDRLAPPGDHGGDFVTIPFVGVVKEYLTLSLNRNLVSTDFGVFEVSLAILSRVLTSLRKYLRKEIEVLFREIILPTVEMRHAAYLQRSCLLQCLLQICHDPQALIEIYLNYDCAPDSNLNLYERLVNTCSKLASGSAMSGTAGGTVASQSAANGSNATSNARGGPGNQYILAASMFLPHTPGGAPGQATLPPPLTTTAVTAALTAHKEYLLPDDYSLKCQAVEALAAILRSLVTWINRGAEAQAALAAEVQQQQQPPAVGTDRDDPTRPPSQASETNLRSRGSLGNLSSPSGGGTPVPVAAGGVNGNAQTDDPGQLRVIKQRKQQLADGVRLFNWKPKKGIQALLTSGLIPDRSPVTIAQFLRNTEGINKTMLGEYLGEGDAENIAIMHAFVDDISFVNLPFVTALRAFLQDFRLPGESQKIDRFMLKFAERYVEGNTETFANADTAYVLAYSVILLNTDLHNPQVKHRMTKLDFVKNNRGINDNADLPEEYLHAIYDEIQRDEIVLKDEHDPLLTANGGGDSGGGASGTMGLTTALDVFRGRPTPYEAFASLSREMANKGEALIREILRTRSRLDIANELNLFYRASHIEHVRPMFETAWMPLLAGVSGPSQETDDPDIIRLCLESFRHAIHIAATFDLALERDAFVSTLAKFTVLADLMEMRPKNIEAIKALLDIAAVDGNNLNQSWLDVLTCVSQLERLQLISDGGHGHMPHTLLLPPAPDTAATANTAVLATAQGTTAPGSPGADRGRPLPAAHPASQQQQGAATTAGQLGRTRSQDTFRRRSVLVAPRPKGRPNQINKSLQLADLSRLDAQSQSLVVAVDRIFTSSVKLSGAGIVEFVRALSIVSWEEIQNSTFGGEDRPRLYSLQKIVEISYYNMNRIRMEWSNVWAILGDHFNQVGCHPNVQVGFFALDSLRQLSVKFLEKEELAHFKFQKDFLRPFHFILENSPDVSVKDMVLRCLQHIVRSRSDQIRSGWKTILSVLSTAAREPSEPIVIMAFEILREVCRERFHELMTLGSFPDLILCLTEFCTSANHQRSSLQAIEMLYLCAKKLAGRLEDGDAPRPGPADTGPPGAALPLATTATTAPSSTPLPPNEDPVYRLWFPVFYAMYDIIMSCNDLEVRTKALNYLFEFLKSYGATFSFEFWSLILQDVVYPIFRDLKSPESGLRTGRQEDMTFWFSTTLIKALRNLIDLFTHYYATLAPTLDGVLELLGVCITQESETLAQIGTACFQELIEQNHTKFDAVAWRKVCQMFLTLFNTSVPHVLFELSGRSVPTSGPGAFRTLGGEGSAATNGAGGARTQRKPSGTAPRGAADPQEEYRRITLQCKLQLRLIETVDELFHSNTVIYRAVESDHLFFILDCLDKSYQFARRFNADVQLRLALVESGFMTQVPSLLKQEVSSLQCSLALLYRMYADPTPERQLIGVEVEDRLVPLSRNVFLHFNRIDPHTAERHIQAWQPVVLTILENVLDMNKTQLRRQLRTLYPEIVRLLAYPRPPQLIALVQQLLIKVGEVYEVTVEET</sequence>
<dbReference type="GO" id="GO:0005085">
    <property type="term" value="F:guanyl-nucleotide exchange factor activity"/>
    <property type="evidence" value="ECO:0007669"/>
    <property type="project" value="InterPro"/>
</dbReference>
<dbReference type="InterPro" id="IPR032691">
    <property type="entry name" value="Mon2/Sec7/BIG1-like_HUS"/>
</dbReference>